<dbReference type="InterPro" id="IPR000674">
    <property type="entry name" value="Ald_Oxase/Xan_DH_a/b"/>
</dbReference>
<protein>
    <submittedName>
        <fullName evidence="2">Xanthine dehydrogenase family protein molybdopterin-binding subunit</fullName>
    </submittedName>
</protein>
<sequence length="731" mass="76911">MSYELKVDDKETTDRAAGLSQGLLGTAADRPEGVLKVTGRATYAAEDMPEGTAFGVLVRAPAMGRVELGNAPAVEKLPGVLAVIHDKRMLRNPAQGMAGEAPVQGVAEADYVGQPIALVVAGSFEQARHAAEVMEVRCLGEIRPVSPGAVEPEVPEKKQSSMGDLDAAMAAAVHKVDATYSTSAMSSAAMEPHAALAWWEGDKLTVRASLQMLKYNRAELADSVGIPLENVRILSPYVGGGFGSKLGVSPEVVAAAIAAQQLGRPVRVVLNRRQVFETITRRSETEQHIRLAADGEGRLTGVGHDALVSNLPEEPFSEPVTQATPFNYEGAARTIGHRVARIHRPAAGSVRAPGEAVGVTAFEIAMDELAVAAGIDPVELRLRNIPAEVPGTGKPFSSHMLAESLNDGAARFGWADRAAEPRARREGEWWIGSGVASAFRVNMLSEAEARVVLGPEGAIVETDMTDIGTGTYAILGQIAGELLGLPQEKVEVRLGDTAFPPGSGSGGSIGAASTGTAVWLAAQEVRAALAKEMGCEPDDLTLKDGRATCGNISRDIAELISGESLEGHGHVQPGDASSKVKQATFGAHFAEVAVNDVTGEVRVRRMLGSFAAGRILNLKTARSQCHGGMTWGIGMALTEELVHDRRDGHMVNRDLAEYHVAVNADVPPLEVHFLEERDPWTGPMQVKGIGELGICGAAAAILNAIHHASGVRLRDLPATPDKVLAGLEELG</sequence>
<dbReference type="InterPro" id="IPR016208">
    <property type="entry name" value="Ald_Oxase/xanthine_DH-like"/>
</dbReference>
<organism evidence="2 3">
    <name type="scientific">Pseudoroseicyclus tamaricis</name>
    <dbReference type="NCBI Taxonomy" id="2705421"/>
    <lineage>
        <taxon>Bacteria</taxon>
        <taxon>Pseudomonadati</taxon>
        <taxon>Pseudomonadota</taxon>
        <taxon>Alphaproteobacteria</taxon>
        <taxon>Rhodobacterales</taxon>
        <taxon>Paracoccaceae</taxon>
        <taxon>Pseudoroseicyclus</taxon>
    </lineage>
</organism>
<feature type="domain" description="Aldehyde oxidase/xanthine dehydrogenase a/b hammerhead" evidence="1">
    <location>
        <begin position="38"/>
        <end position="144"/>
    </location>
</feature>
<gene>
    <name evidence="2" type="ORF">GZA08_00200</name>
</gene>
<dbReference type="EMBL" id="JAAGAB010000001">
    <property type="protein sequence ID" value="NDU99387.1"/>
    <property type="molecule type" value="Genomic_DNA"/>
</dbReference>
<dbReference type="GO" id="GO:0016491">
    <property type="term" value="F:oxidoreductase activity"/>
    <property type="evidence" value="ECO:0007669"/>
    <property type="project" value="InterPro"/>
</dbReference>
<dbReference type="Proteomes" id="UP000474757">
    <property type="component" value="Unassembled WGS sequence"/>
</dbReference>
<dbReference type="RefSeq" id="WP_163888831.1">
    <property type="nucleotide sequence ID" value="NZ_JAAFYS010000001.1"/>
</dbReference>
<dbReference type="Gene3D" id="3.90.1170.50">
    <property type="entry name" value="Aldehyde oxidase/xanthine dehydrogenase, a/b hammerhead"/>
    <property type="match status" value="1"/>
</dbReference>
<dbReference type="SUPFAM" id="SSF54665">
    <property type="entry name" value="CO dehydrogenase molybdoprotein N-domain-like"/>
    <property type="match status" value="1"/>
</dbReference>
<evidence type="ECO:0000313" key="3">
    <source>
        <dbReference type="Proteomes" id="UP000474757"/>
    </source>
</evidence>
<keyword evidence="3" id="KW-1185">Reference proteome</keyword>
<proteinExistence type="predicted"/>
<dbReference type="SMART" id="SM01008">
    <property type="entry name" value="Ald_Xan_dh_C"/>
    <property type="match status" value="1"/>
</dbReference>
<dbReference type="InterPro" id="IPR046867">
    <property type="entry name" value="AldOxase/xan_DH_MoCoBD2"/>
</dbReference>
<evidence type="ECO:0000313" key="2">
    <source>
        <dbReference type="EMBL" id="NDU99387.1"/>
    </source>
</evidence>
<dbReference type="Pfam" id="PF20256">
    <property type="entry name" value="MoCoBD_2"/>
    <property type="match status" value="1"/>
</dbReference>
<dbReference type="InterPro" id="IPR036856">
    <property type="entry name" value="Ald_Oxase/Xan_DH_a/b_sf"/>
</dbReference>
<dbReference type="InterPro" id="IPR008274">
    <property type="entry name" value="AldOxase/xan_DH_MoCoBD1"/>
</dbReference>
<comment type="caution">
    <text evidence="2">The sequence shown here is derived from an EMBL/GenBank/DDBJ whole genome shotgun (WGS) entry which is preliminary data.</text>
</comment>
<dbReference type="Pfam" id="PF01315">
    <property type="entry name" value="Ald_Xan_dh_C"/>
    <property type="match status" value="1"/>
</dbReference>
<evidence type="ECO:0000259" key="1">
    <source>
        <dbReference type="SMART" id="SM01008"/>
    </source>
</evidence>
<dbReference type="Gene3D" id="3.30.365.10">
    <property type="entry name" value="Aldehyde oxidase/xanthine dehydrogenase, molybdopterin binding domain"/>
    <property type="match status" value="4"/>
</dbReference>
<reference evidence="2 3" key="1">
    <citation type="submission" date="2020-02" db="EMBL/GenBank/DDBJ databases">
        <title>Pseudoroseicyclus tamarix, sp. nov., isolated from offshore sediment of a Tamarix chinensis forest.</title>
        <authorList>
            <person name="Gai Y."/>
        </authorList>
    </citation>
    <scope>NUCLEOTIDE SEQUENCE [LARGE SCALE GENOMIC DNA]</scope>
    <source>
        <strain evidence="2 3">CLL3-39</strain>
    </source>
</reference>
<dbReference type="PANTHER" id="PTHR11908">
    <property type="entry name" value="XANTHINE DEHYDROGENASE"/>
    <property type="match status" value="1"/>
</dbReference>
<dbReference type="AlphaFoldDB" id="A0A6B2JN00"/>
<dbReference type="InterPro" id="IPR037165">
    <property type="entry name" value="AldOxase/xan_DH_Mopterin-bd_sf"/>
</dbReference>
<dbReference type="PANTHER" id="PTHR11908:SF123">
    <property type="entry name" value="ALDEHYDE OXIDOREDUCTASE MOLYBDENUM-BINDING SUBUNIT PAOC"/>
    <property type="match status" value="1"/>
</dbReference>
<dbReference type="SUPFAM" id="SSF56003">
    <property type="entry name" value="Molybdenum cofactor-binding domain"/>
    <property type="match status" value="1"/>
</dbReference>
<dbReference type="GO" id="GO:0005506">
    <property type="term" value="F:iron ion binding"/>
    <property type="evidence" value="ECO:0007669"/>
    <property type="project" value="InterPro"/>
</dbReference>
<accession>A0A6B2JN00</accession>
<dbReference type="Pfam" id="PF02738">
    <property type="entry name" value="MoCoBD_1"/>
    <property type="match status" value="1"/>
</dbReference>
<name>A0A6B2JN00_9RHOB</name>